<protein>
    <submittedName>
        <fullName evidence="5">Type I restriction enzyme S subunit</fullName>
        <ecNumber evidence="5">3.1.21.3</ecNumber>
    </submittedName>
</protein>
<dbReference type="CDD" id="cd17260">
    <property type="entry name" value="RMtype1_S_EcoEI-TRD1-CR1_like"/>
    <property type="match status" value="1"/>
</dbReference>
<dbReference type="CDD" id="cd17267">
    <property type="entry name" value="RMtype1_S_EcoAO83I-TRD1-CR1_like"/>
    <property type="match status" value="1"/>
</dbReference>
<keyword evidence="3" id="KW-0238">DNA-binding</keyword>
<dbReference type="InterPro" id="IPR052021">
    <property type="entry name" value="Type-I_RS_S_subunit"/>
</dbReference>
<dbReference type="RefSeq" id="WP_179577585.1">
    <property type="nucleotide sequence ID" value="NZ_JACCFM010000001.1"/>
</dbReference>
<comment type="caution">
    <text evidence="5">The sequence shown here is derived from an EMBL/GenBank/DDBJ whole genome shotgun (WGS) entry which is preliminary data.</text>
</comment>
<dbReference type="Gene3D" id="1.10.287.1120">
    <property type="entry name" value="Bipartite methylase S protein"/>
    <property type="match status" value="1"/>
</dbReference>
<gene>
    <name evidence="5" type="ORF">HNR05_000507</name>
</gene>
<keyword evidence="2" id="KW-0680">Restriction system</keyword>
<dbReference type="PANTHER" id="PTHR30408">
    <property type="entry name" value="TYPE-1 RESTRICTION ENZYME ECOKI SPECIFICITY PROTEIN"/>
    <property type="match status" value="1"/>
</dbReference>
<evidence type="ECO:0000259" key="4">
    <source>
        <dbReference type="Pfam" id="PF01420"/>
    </source>
</evidence>
<sequence>MSEWQLGSVSGIIELQRGHDLPSQERTDGDVPIIGSFGITGSHDTAKYSGPGVAIGRSGAAIGTATYVSGPYWPLNTCLFVKDFKGNDERWVFHILDSMDFTAFNSGSAQPSLNRNFLRDIPVSIPPIGEQRAIAEVLGALDDKIAANTKLAATLEALLAADVEAHWLGLEAAAGNSPDISILQMFEVNPAIPRPREPNALYLDMKKLPESGSGISEWDYRPAQGGVRFMQSDSLIARITPCLQNRKTGFVDFLEPDQIGVGSTEFIVLRSRPGIPKQLSYFLATDPTFRDFAIRHMVGTSGRQRVSAADISTYTLPAPDSGWLAQFARLAADRFSYMKSMRDENRTLAATRDALLPLLMSGKLRVRDAEKVLGEVL</sequence>
<dbReference type="InterPro" id="IPR000055">
    <property type="entry name" value="Restrct_endonuc_typeI_TRD"/>
</dbReference>
<evidence type="ECO:0000256" key="1">
    <source>
        <dbReference type="ARBA" id="ARBA00010923"/>
    </source>
</evidence>
<dbReference type="Gene3D" id="3.90.220.20">
    <property type="entry name" value="DNA methylase specificity domains"/>
    <property type="match status" value="2"/>
</dbReference>
<dbReference type="SUPFAM" id="SSF116734">
    <property type="entry name" value="DNA methylase specificity domain"/>
    <property type="match status" value="2"/>
</dbReference>
<dbReference type="EMBL" id="JACCFM010000001">
    <property type="protein sequence ID" value="NYJ18716.1"/>
    <property type="molecule type" value="Genomic_DNA"/>
</dbReference>
<organism evidence="5 6">
    <name type="scientific">Glaciibacter psychrotolerans</name>
    <dbReference type="NCBI Taxonomy" id="670054"/>
    <lineage>
        <taxon>Bacteria</taxon>
        <taxon>Bacillati</taxon>
        <taxon>Actinomycetota</taxon>
        <taxon>Actinomycetes</taxon>
        <taxon>Micrococcales</taxon>
        <taxon>Microbacteriaceae</taxon>
        <taxon>Glaciibacter</taxon>
    </lineage>
</organism>
<dbReference type="GO" id="GO:0009307">
    <property type="term" value="P:DNA restriction-modification system"/>
    <property type="evidence" value="ECO:0007669"/>
    <property type="project" value="UniProtKB-KW"/>
</dbReference>
<dbReference type="AlphaFoldDB" id="A0A7Z0EBQ7"/>
<feature type="domain" description="Type I restriction modification DNA specificity" evidence="4">
    <location>
        <begin position="1"/>
        <end position="156"/>
    </location>
</feature>
<evidence type="ECO:0000256" key="3">
    <source>
        <dbReference type="ARBA" id="ARBA00023125"/>
    </source>
</evidence>
<comment type="similarity">
    <text evidence="1">Belongs to the type-I restriction system S methylase family.</text>
</comment>
<name>A0A7Z0EBQ7_9MICO</name>
<dbReference type="PANTHER" id="PTHR30408:SF12">
    <property type="entry name" value="TYPE I RESTRICTION ENZYME MJAVIII SPECIFICITY SUBUNIT"/>
    <property type="match status" value="1"/>
</dbReference>
<keyword evidence="5" id="KW-0378">Hydrolase</keyword>
<dbReference type="InterPro" id="IPR044946">
    <property type="entry name" value="Restrct_endonuc_typeI_TRD_sf"/>
</dbReference>
<dbReference type="EC" id="3.1.21.3" evidence="5"/>
<dbReference type="GO" id="GO:0003677">
    <property type="term" value="F:DNA binding"/>
    <property type="evidence" value="ECO:0007669"/>
    <property type="project" value="UniProtKB-KW"/>
</dbReference>
<evidence type="ECO:0000256" key="2">
    <source>
        <dbReference type="ARBA" id="ARBA00022747"/>
    </source>
</evidence>
<accession>A0A7Z0EBQ7</accession>
<dbReference type="Proteomes" id="UP000537260">
    <property type="component" value="Unassembled WGS sequence"/>
</dbReference>
<dbReference type="Pfam" id="PF01420">
    <property type="entry name" value="Methylase_S"/>
    <property type="match status" value="1"/>
</dbReference>
<evidence type="ECO:0000313" key="6">
    <source>
        <dbReference type="Proteomes" id="UP000537260"/>
    </source>
</evidence>
<proteinExistence type="inferred from homology"/>
<reference evidence="5 6" key="1">
    <citation type="submission" date="2020-07" db="EMBL/GenBank/DDBJ databases">
        <title>Sequencing the genomes of 1000 actinobacteria strains.</title>
        <authorList>
            <person name="Klenk H.-P."/>
        </authorList>
    </citation>
    <scope>NUCLEOTIDE SEQUENCE [LARGE SCALE GENOMIC DNA]</scope>
    <source>
        <strain evidence="5 6">LI1</strain>
    </source>
</reference>
<dbReference type="GO" id="GO:0009035">
    <property type="term" value="F:type I site-specific deoxyribonuclease activity"/>
    <property type="evidence" value="ECO:0007669"/>
    <property type="project" value="UniProtKB-EC"/>
</dbReference>
<keyword evidence="6" id="KW-1185">Reference proteome</keyword>
<evidence type="ECO:0000313" key="5">
    <source>
        <dbReference type="EMBL" id="NYJ18716.1"/>
    </source>
</evidence>